<reference evidence="2 3" key="1">
    <citation type="journal article" date="2018" name="PLoS ONE">
        <title>The draft genome of Kipferlia bialata reveals reductive genome evolution in fornicate parasites.</title>
        <authorList>
            <person name="Tanifuji G."/>
            <person name="Takabayashi S."/>
            <person name="Kume K."/>
            <person name="Takagi M."/>
            <person name="Nakayama T."/>
            <person name="Kamikawa R."/>
            <person name="Inagaki Y."/>
            <person name="Hashimoto T."/>
        </authorList>
    </citation>
    <scope>NUCLEOTIDE SEQUENCE [LARGE SCALE GENOMIC DNA]</scope>
    <source>
        <strain evidence="2">NY0173</strain>
    </source>
</reference>
<sequence length="352" mass="37458">MGLGASPALTRSKHRKSSGSNSGSASALAASEPLPDNCLNGVIDLSTVVTVSSKEKGPGLTCIVLTLRDTPTRHGIHPPSRLVTSCASDHSTHTLKILVSRRVAQDIKLLLLATFNERAAERQQYISQATSRSESGLVFDFVCRLAHSAVRCTSTVRRTSKEPTSFMVVPGDPLSLSPSPLSTLCDMHSVRSPGDVSTLFGDDQTEEETGRERGSKDKKKKVVATSKTGEREGDVVIEGISHGVKAVTFIVRQGGKVYSASLDLSAISHPGLNSGSGVFDSGTAVTDDRVGYKGTAFVLSAEMTGWLVLEEFPSTPSPSTIDVHREKERESTEKKPLNHSPSAPKSPPSRPV</sequence>
<dbReference type="AlphaFoldDB" id="A0A9K3GFI4"/>
<feature type="region of interest" description="Disordered" evidence="1">
    <location>
        <begin position="195"/>
        <end position="228"/>
    </location>
</feature>
<feature type="compositionally biased region" description="Basic and acidic residues" evidence="1">
    <location>
        <begin position="322"/>
        <end position="336"/>
    </location>
</feature>
<keyword evidence="3" id="KW-1185">Reference proteome</keyword>
<proteinExistence type="predicted"/>
<evidence type="ECO:0000256" key="1">
    <source>
        <dbReference type="SAM" id="MobiDB-lite"/>
    </source>
</evidence>
<feature type="region of interest" description="Disordered" evidence="1">
    <location>
        <begin position="312"/>
        <end position="352"/>
    </location>
</feature>
<evidence type="ECO:0000313" key="3">
    <source>
        <dbReference type="Proteomes" id="UP000265618"/>
    </source>
</evidence>
<accession>A0A9K3GFI4</accession>
<feature type="compositionally biased region" description="Low complexity" evidence="1">
    <location>
        <begin position="18"/>
        <end position="29"/>
    </location>
</feature>
<organism evidence="2 3">
    <name type="scientific">Kipferlia bialata</name>
    <dbReference type="NCBI Taxonomy" id="797122"/>
    <lineage>
        <taxon>Eukaryota</taxon>
        <taxon>Metamonada</taxon>
        <taxon>Carpediemonas-like organisms</taxon>
        <taxon>Kipferlia</taxon>
    </lineage>
</organism>
<dbReference type="EMBL" id="BDIP01000284">
    <property type="protein sequence ID" value="GIQ80998.1"/>
    <property type="molecule type" value="Genomic_DNA"/>
</dbReference>
<gene>
    <name evidence="2" type="ORF">KIPB_001889</name>
</gene>
<comment type="caution">
    <text evidence="2">The sequence shown here is derived from an EMBL/GenBank/DDBJ whole genome shotgun (WGS) entry which is preliminary data.</text>
</comment>
<protein>
    <submittedName>
        <fullName evidence="2">Uncharacterized protein</fullName>
    </submittedName>
</protein>
<name>A0A9K3GFI4_9EUKA</name>
<evidence type="ECO:0000313" key="2">
    <source>
        <dbReference type="EMBL" id="GIQ80998.1"/>
    </source>
</evidence>
<feature type="region of interest" description="Disordered" evidence="1">
    <location>
        <begin position="1"/>
        <end position="29"/>
    </location>
</feature>
<dbReference type="Proteomes" id="UP000265618">
    <property type="component" value="Unassembled WGS sequence"/>
</dbReference>